<dbReference type="Proteomes" id="UP000280475">
    <property type="component" value="Chromosome"/>
</dbReference>
<dbReference type="SMART" id="SM00418">
    <property type="entry name" value="HTH_ARSR"/>
    <property type="match status" value="1"/>
</dbReference>
<dbReference type="GO" id="GO:0010288">
    <property type="term" value="P:response to lead ion"/>
    <property type="evidence" value="ECO:0007669"/>
    <property type="project" value="TreeGrafter"/>
</dbReference>
<evidence type="ECO:0000256" key="1">
    <source>
        <dbReference type="ARBA" id="ARBA00023125"/>
    </source>
</evidence>
<dbReference type="PANTHER" id="PTHR39168">
    <property type="entry name" value="TRANSCRIPTIONAL REGULATOR-RELATED"/>
    <property type="match status" value="1"/>
</dbReference>
<reference evidence="3 4" key="1">
    <citation type="journal article" date="2012" name="Int. J. Syst. Evol. Microbiol.">
        <title>Characterization of Tetragenococcus strains from sugar thick juice reveals a novel species, Tetragenococcus osmophilus sp. nov., and divides Tetragenococcus halophilus into two subspecies, T. halophilus subsp. halophilus subsp. nov. and T. halophilus subsp. flandriensis subsp. nov.</title>
        <authorList>
            <person name="Juste A."/>
            <person name="Van Trappen S."/>
            <person name="Verreth C."/>
            <person name="Cleenwerck I."/>
            <person name="De Vos P."/>
            <person name="Lievens B."/>
            <person name="Willems K.A."/>
        </authorList>
    </citation>
    <scope>NUCLEOTIDE SEQUENCE [LARGE SCALE GENOMIC DNA]</scope>
    <source>
        <strain evidence="3 4">LMG 26042</strain>
    </source>
</reference>
<dbReference type="InterPro" id="IPR036388">
    <property type="entry name" value="WH-like_DNA-bd_sf"/>
</dbReference>
<dbReference type="CDD" id="cd00090">
    <property type="entry name" value="HTH_ARSR"/>
    <property type="match status" value="1"/>
</dbReference>
<dbReference type="GO" id="GO:0003700">
    <property type="term" value="F:DNA-binding transcription factor activity"/>
    <property type="evidence" value="ECO:0007669"/>
    <property type="project" value="InterPro"/>
</dbReference>
<dbReference type="NCBIfam" id="NF033788">
    <property type="entry name" value="HTH_metalloreg"/>
    <property type="match status" value="1"/>
</dbReference>
<gene>
    <name evidence="3" type="ORF">C7H83_05425</name>
</gene>
<feature type="domain" description="HTH arsR-type" evidence="2">
    <location>
        <begin position="1"/>
        <end position="94"/>
    </location>
</feature>
<accession>A0A3G5FI78</accession>
<protein>
    <submittedName>
        <fullName evidence="3">ArsR family transcriptional regulator</fullName>
    </submittedName>
</protein>
<dbReference type="InterPro" id="IPR011991">
    <property type="entry name" value="ArsR-like_HTH"/>
</dbReference>
<organism evidence="3 4">
    <name type="scientific">Tetragenococcus halophilus</name>
    <name type="common">Pediococcus halophilus</name>
    <dbReference type="NCBI Taxonomy" id="51669"/>
    <lineage>
        <taxon>Bacteria</taxon>
        <taxon>Bacillati</taxon>
        <taxon>Bacillota</taxon>
        <taxon>Bacilli</taxon>
        <taxon>Lactobacillales</taxon>
        <taxon>Enterococcaceae</taxon>
        <taxon>Tetragenococcus</taxon>
    </lineage>
</organism>
<dbReference type="AlphaFoldDB" id="A0A3G5FI78"/>
<dbReference type="GO" id="GO:0032791">
    <property type="term" value="F:lead ion binding"/>
    <property type="evidence" value="ECO:0007669"/>
    <property type="project" value="TreeGrafter"/>
</dbReference>
<dbReference type="GO" id="GO:0046686">
    <property type="term" value="P:response to cadmium ion"/>
    <property type="evidence" value="ECO:0007669"/>
    <property type="project" value="TreeGrafter"/>
</dbReference>
<dbReference type="PROSITE" id="PS50987">
    <property type="entry name" value="HTH_ARSR_2"/>
    <property type="match status" value="1"/>
</dbReference>
<dbReference type="PRINTS" id="PR00778">
    <property type="entry name" value="HTHARSR"/>
</dbReference>
<dbReference type="PANTHER" id="PTHR39168:SF1">
    <property type="entry name" value="TRANSCRIPTIONAL REGULATORY PROTEIN"/>
    <property type="match status" value="1"/>
</dbReference>
<dbReference type="Pfam" id="PF12840">
    <property type="entry name" value="HTH_20"/>
    <property type="match status" value="1"/>
</dbReference>
<keyword evidence="1" id="KW-0238">DNA-binding</keyword>
<name>A0A3G5FI78_TETHA</name>
<sequence length="229" mass="25808">MSIYKNFYTTSALLGHPTRMAILVALSDGRALPAGEIAKMVKVTPQTVSEHLTKLIDADFLMKQKTGKYRYYRIANVKVAEVVEAMLALAPEVEVRSLRDSLDKKALSYGRTCYGHLAGNLGIQFTEALISLGYITDLENSALLTQKGLAWSQEFGLTSTKRFLTQTIPYHVDWTERRFHIAGPFALMVTKKLFAIKWLEHGDIHRSITVTPRGYQGFSEEFGFKPEEK</sequence>
<dbReference type="GO" id="GO:0097063">
    <property type="term" value="F:cadmium ion sensor activity"/>
    <property type="evidence" value="ECO:0007669"/>
    <property type="project" value="TreeGrafter"/>
</dbReference>
<dbReference type="InterPro" id="IPR052543">
    <property type="entry name" value="HTH_Metal-responsive_Reg"/>
</dbReference>
<dbReference type="InterPro" id="IPR001845">
    <property type="entry name" value="HTH_ArsR_DNA-bd_dom"/>
</dbReference>
<dbReference type="RefSeq" id="WP_103892226.1">
    <property type="nucleotide sequence ID" value="NZ_CP027768.1"/>
</dbReference>
<dbReference type="SUPFAM" id="SSF46785">
    <property type="entry name" value="Winged helix' DNA-binding domain"/>
    <property type="match status" value="1"/>
</dbReference>
<evidence type="ECO:0000313" key="4">
    <source>
        <dbReference type="Proteomes" id="UP000280475"/>
    </source>
</evidence>
<dbReference type="EMBL" id="CP027768">
    <property type="protein sequence ID" value="AYW49945.1"/>
    <property type="molecule type" value="Genomic_DNA"/>
</dbReference>
<dbReference type="GO" id="GO:0003677">
    <property type="term" value="F:DNA binding"/>
    <property type="evidence" value="ECO:0007669"/>
    <property type="project" value="UniProtKB-KW"/>
</dbReference>
<evidence type="ECO:0000259" key="2">
    <source>
        <dbReference type="PROSITE" id="PS50987"/>
    </source>
</evidence>
<proteinExistence type="predicted"/>
<evidence type="ECO:0000313" key="3">
    <source>
        <dbReference type="EMBL" id="AYW49945.1"/>
    </source>
</evidence>
<dbReference type="InterPro" id="IPR036390">
    <property type="entry name" value="WH_DNA-bd_sf"/>
</dbReference>
<dbReference type="Gene3D" id="1.10.10.10">
    <property type="entry name" value="Winged helix-like DNA-binding domain superfamily/Winged helix DNA-binding domain"/>
    <property type="match status" value="1"/>
</dbReference>